<evidence type="ECO:0000256" key="1">
    <source>
        <dbReference type="ARBA" id="ARBA00006272"/>
    </source>
</evidence>
<dbReference type="Gene3D" id="3.40.630.10">
    <property type="entry name" value="Zn peptidases"/>
    <property type="match status" value="1"/>
</dbReference>
<dbReference type="Gene3D" id="2.40.30.40">
    <property type="entry name" value="Peptidase M42, domain 2"/>
    <property type="match status" value="1"/>
</dbReference>
<dbReference type="PIRSF" id="PIRSF001123">
    <property type="entry name" value="PepA_GA"/>
    <property type="match status" value="1"/>
</dbReference>
<evidence type="ECO:0000256" key="2">
    <source>
        <dbReference type="ARBA" id="ARBA00022438"/>
    </source>
</evidence>
<dbReference type="Pfam" id="PF05343">
    <property type="entry name" value="Peptidase_M42"/>
    <property type="match status" value="1"/>
</dbReference>
<keyword evidence="5" id="KW-0378">Hydrolase</keyword>
<reference evidence="7" key="1">
    <citation type="submission" date="2021-11" db="EMBL/GenBank/DDBJ databases">
        <authorList>
            <person name="Qingchun L."/>
            <person name="Dong Z."/>
            <person name="Zongwei Q."/>
            <person name="Jia Z."/>
            <person name="Duotao L."/>
        </authorList>
    </citation>
    <scope>NUCLEOTIDE SEQUENCE</scope>
    <source>
        <strain evidence="7">WLY-B-L2</strain>
    </source>
</reference>
<evidence type="ECO:0000256" key="5">
    <source>
        <dbReference type="ARBA" id="ARBA00022801"/>
    </source>
</evidence>
<keyword evidence="8" id="KW-1185">Reference proteome</keyword>
<evidence type="ECO:0000256" key="6">
    <source>
        <dbReference type="PIRNR" id="PIRNR001123"/>
    </source>
</evidence>
<evidence type="ECO:0000256" key="3">
    <source>
        <dbReference type="ARBA" id="ARBA00022670"/>
    </source>
</evidence>
<accession>A0ABS8NDC9</accession>
<evidence type="ECO:0000313" key="7">
    <source>
        <dbReference type="EMBL" id="MCC9296733.1"/>
    </source>
</evidence>
<comment type="caution">
    <text evidence="7">The sequence shown here is derived from an EMBL/GenBank/DDBJ whole genome shotgun (WGS) entry which is preliminary data.</text>
</comment>
<dbReference type="InterPro" id="IPR023367">
    <property type="entry name" value="Peptidase_M42_dom2"/>
</dbReference>
<proteinExistence type="inferred from homology"/>
<dbReference type="PANTHER" id="PTHR32481:SF0">
    <property type="entry name" value="AMINOPEPTIDASE YPDE-RELATED"/>
    <property type="match status" value="1"/>
</dbReference>
<keyword evidence="2" id="KW-0031">Aminopeptidase</keyword>
<protein>
    <submittedName>
        <fullName evidence="7">M42 family peptidase</fullName>
    </submittedName>
</protein>
<dbReference type="InterPro" id="IPR008007">
    <property type="entry name" value="Peptidase_M42"/>
</dbReference>
<evidence type="ECO:0000256" key="4">
    <source>
        <dbReference type="ARBA" id="ARBA00022723"/>
    </source>
</evidence>
<sequence>MFLEKLCNSMGPSGYENETRKVILDELGMFTKDINVDRMGNVVVHKNSSSNSPKVMVASHMDELGLIITGYNEDGTLKFSTIGEVDKNSLPCKTILIGDEKISGIIGIKPIHLQNKKEVNKSLSCENMCIDIGAFSKKECSKIVSLGDFAVFDNHFCYFGDDFIEGKALDSRIGCSILMELLKQDFKCNLYGVFSVQGNIEQRGIYGAAYNIDPDVTIILDAINSMDILETPGYLRTIQLTGGPIIPFKGGESIFDKDIGESIRNEAINKGIPYQKVGDTQREGELKAVRISVNDCKIAAVLMPCRYMNCNISLCSKADYQNTLELLKNYLKEL</sequence>
<dbReference type="EMBL" id="JAJJPB010000046">
    <property type="protein sequence ID" value="MCC9296733.1"/>
    <property type="molecule type" value="Genomic_DNA"/>
</dbReference>
<name>A0ABS8NDC9_9CLOT</name>
<organism evidence="7 8">
    <name type="scientific">Clostridium aromativorans</name>
    <dbReference type="NCBI Taxonomy" id="2836848"/>
    <lineage>
        <taxon>Bacteria</taxon>
        <taxon>Bacillati</taxon>
        <taxon>Bacillota</taxon>
        <taxon>Clostridia</taxon>
        <taxon>Eubacteriales</taxon>
        <taxon>Clostridiaceae</taxon>
        <taxon>Clostridium</taxon>
    </lineage>
</organism>
<dbReference type="SUPFAM" id="SSF101821">
    <property type="entry name" value="Aminopeptidase/glucanase lid domain"/>
    <property type="match status" value="1"/>
</dbReference>
<dbReference type="RefSeq" id="WP_229982144.1">
    <property type="nucleotide sequence ID" value="NZ_JAJJPB010000046.1"/>
</dbReference>
<keyword evidence="3" id="KW-0645">Protease</keyword>
<dbReference type="InterPro" id="IPR051464">
    <property type="entry name" value="Peptidase_M42_aminopept"/>
</dbReference>
<gene>
    <name evidence="7" type="ORF">LN736_18005</name>
</gene>
<comment type="similarity">
    <text evidence="1 6">Belongs to the peptidase M42 family.</text>
</comment>
<dbReference type="SUPFAM" id="SSF53187">
    <property type="entry name" value="Zn-dependent exopeptidases"/>
    <property type="match status" value="1"/>
</dbReference>
<keyword evidence="4" id="KW-0479">Metal-binding</keyword>
<dbReference type="PANTHER" id="PTHR32481">
    <property type="entry name" value="AMINOPEPTIDASE"/>
    <property type="match status" value="1"/>
</dbReference>
<dbReference type="Proteomes" id="UP001165422">
    <property type="component" value="Unassembled WGS sequence"/>
</dbReference>
<evidence type="ECO:0000313" key="8">
    <source>
        <dbReference type="Proteomes" id="UP001165422"/>
    </source>
</evidence>